<name>A0ABS3LE90_9ENTE</name>
<dbReference type="InterPro" id="IPR050736">
    <property type="entry name" value="Sensor_HK_Regulatory"/>
</dbReference>
<keyword evidence="10" id="KW-1185">Reference proteome</keyword>
<organism evidence="9 10">
    <name type="scientific">Candidatus Enterococcus moelleringii</name>
    <dbReference type="NCBI Taxonomy" id="2815325"/>
    <lineage>
        <taxon>Bacteria</taxon>
        <taxon>Bacillati</taxon>
        <taxon>Bacillota</taxon>
        <taxon>Bacilli</taxon>
        <taxon>Lactobacillales</taxon>
        <taxon>Enterococcaceae</taxon>
        <taxon>Enterococcus</taxon>
    </lineage>
</organism>
<evidence type="ECO:0000256" key="4">
    <source>
        <dbReference type="ARBA" id="ARBA00022679"/>
    </source>
</evidence>
<dbReference type="Pfam" id="PF00512">
    <property type="entry name" value="HisKA"/>
    <property type="match status" value="1"/>
</dbReference>
<keyword evidence="7" id="KW-0812">Transmembrane</keyword>
<dbReference type="SUPFAM" id="SSF55874">
    <property type="entry name" value="ATPase domain of HSP90 chaperone/DNA topoisomerase II/histidine kinase"/>
    <property type="match status" value="1"/>
</dbReference>
<reference evidence="9 10" key="1">
    <citation type="submission" date="2021-03" db="EMBL/GenBank/DDBJ databases">
        <title>Enterococcal diversity collection.</title>
        <authorList>
            <person name="Gilmore M.S."/>
            <person name="Schwartzman J."/>
            <person name="Van Tyne D."/>
            <person name="Martin M."/>
            <person name="Earl A.M."/>
            <person name="Manson A.L."/>
            <person name="Straub T."/>
            <person name="Salamzade R."/>
            <person name="Saavedra J."/>
            <person name="Lebreton F."/>
            <person name="Prichula J."/>
            <person name="Schaufler K."/>
            <person name="Gaca A."/>
            <person name="Sgardioli B."/>
            <person name="Wagenaar J."/>
            <person name="Strong T."/>
        </authorList>
    </citation>
    <scope>NUCLEOTIDE SEQUENCE [LARGE SCALE GENOMIC DNA]</scope>
    <source>
        <strain evidence="9 10">669A</strain>
    </source>
</reference>
<evidence type="ECO:0000313" key="9">
    <source>
        <dbReference type="EMBL" id="MBO1307066.1"/>
    </source>
</evidence>
<protein>
    <recommendedName>
        <fullName evidence="2">histidine kinase</fullName>
        <ecNumber evidence="2">2.7.13.3</ecNumber>
    </recommendedName>
</protein>
<accession>A0ABS3LE90</accession>
<dbReference type="Gene3D" id="1.10.287.130">
    <property type="match status" value="1"/>
</dbReference>
<evidence type="ECO:0000256" key="3">
    <source>
        <dbReference type="ARBA" id="ARBA00022553"/>
    </source>
</evidence>
<comment type="catalytic activity">
    <reaction evidence="1">
        <text>ATP + protein L-histidine = ADP + protein N-phospho-L-histidine.</text>
        <dbReference type="EC" id="2.7.13.3"/>
    </reaction>
</comment>
<keyword evidence="6" id="KW-0902">Two-component regulatory system</keyword>
<evidence type="ECO:0000256" key="2">
    <source>
        <dbReference type="ARBA" id="ARBA00012438"/>
    </source>
</evidence>
<dbReference type="GO" id="GO:0016301">
    <property type="term" value="F:kinase activity"/>
    <property type="evidence" value="ECO:0007669"/>
    <property type="project" value="UniProtKB-KW"/>
</dbReference>
<dbReference type="SUPFAM" id="SSF47384">
    <property type="entry name" value="Homodimeric domain of signal transducing histidine kinase"/>
    <property type="match status" value="1"/>
</dbReference>
<keyword evidence="7" id="KW-1133">Transmembrane helix</keyword>
<comment type="caution">
    <text evidence="9">The sequence shown here is derived from an EMBL/GenBank/DDBJ whole genome shotgun (WGS) entry which is preliminary data.</text>
</comment>
<evidence type="ECO:0000259" key="8">
    <source>
        <dbReference type="PROSITE" id="PS50109"/>
    </source>
</evidence>
<dbReference type="InterPro" id="IPR003661">
    <property type="entry name" value="HisK_dim/P_dom"/>
</dbReference>
<dbReference type="PANTHER" id="PTHR43711">
    <property type="entry name" value="TWO-COMPONENT HISTIDINE KINASE"/>
    <property type="match status" value="1"/>
</dbReference>
<dbReference type="InterPro" id="IPR036097">
    <property type="entry name" value="HisK_dim/P_sf"/>
</dbReference>
<evidence type="ECO:0000256" key="7">
    <source>
        <dbReference type="SAM" id="Phobius"/>
    </source>
</evidence>
<dbReference type="InterPro" id="IPR005467">
    <property type="entry name" value="His_kinase_dom"/>
</dbReference>
<dbReference type="EMBL" id="JAFREM010000018">
    <property type="protein sequence ID" value="MBO1307066.1"/>
    <property type="molecule type" value="Genomic_DNA"/>
</dbReference>
<sequence length="305" mass="34307">MLKGKIILLVVISLLAMGAIAALLWQRWQFRQTMNRLLHMLDTAIDGNFKEESYDESLYSAIENKMRDYLSATETSNQDIAAEKDEIKQLIADISHQTKTPIANLLLYGQLLAEQELPEESRRFVGEMNKQGEKLNFLIAALVKLSRLETGILAVHPEKQSLQLMLEEVHGQLLPEAQRKNIQLQLEPTKEQAIFDPKWTAEAIANLVDNAIKYTPSGGEIQITVNAYELFCRIDIADTGIGFTENEQAKIFTRFYRSAQVAQIEGLGIGLYITRQIIAAQNGYMKVSSMPGQGSVFSVFLPRSN</sequence>
<proteinExistence type="predicted"/>
<dbReference type="SMART" id="SM00388">
    <property type="entry name" value="HisKA"/>
    <property type="match status" value="1"/>
</dbReference>
<feature type="domain" description="Histidine kinase" evidence="8">
    <location>
        <begin position="93"/>
        <end position="305"/>
    </location>
</feature>
<evidence type="ECO:0000256" key="6">
    <source>
        <dbReference type="ARBA" id="ARBA00023012"/>
    </source>
</evidence>
<gene>
    <name evidence="9" type="ORF">JZO70_12890</name>
</gene>
<evidence type="ECO:0000313" key="10">
    <source>
        <dbReference type="Proteomes" id="UP000664601"/>
    </source>
</evidence>
<keyword evidence="4" id="KW-0808">Transferase</keyword>
<dbReference type="Proteomes" id="UP000664601">
    <property type="component" value="Unassembled WGS sequence"/>
</dbReference>
<dbReference type="Gene3D" id="3.30.565.10">
    <property type="entry name" value="Histidine kinase-like ATPase, C-terminal domain"/>
    <property type="match status" value="1"/>
</dbReference>
<dbReference type="InterPro" id="IPR004358">
    <property type="entry name" value="Sig_transdc_His_kin-like_C"/>
</dbReference>
<dbReference type="SMART" id="SM00387">
    <property type="entry name" value="HATPase_c"/>
    <property type="match status" value="1"/>
</dbReference>
<dbReference type="EC" id="2.7.13.3" evidence="2"/>
<keyword evidence="7" id="KW-0472">Membrane</keyword>
<evidence type="ECO:0000256" key="1">
    <source>
        <dbReference type="ARBA" id="ARBA00000085"/>
    </source>
</evidence>
<dbReference type="InterPro" id="IPR036890">
    <property type="entry name" value="HATPase_C_sf"/>
</dbReference>
<evidence type="ECO:0000256" key="5">
    <source>
        <dbReference type="ARBA" id="ARBA00022777"/>
    </source>
</evidence>
<keyword evidence="3" id="KW-0597">Phosphoprotein</keyword>
<keyword evidence="5 9" id="KW-0418">Kinase</keyword>
<feature type="transmembrane region" description="Helical" evidence="7">
    <location>
        <begin position="6"/>
        <end position="25"/>
    </location>
</feature>
<dbReference type="RefSeq" id="WP_207673977.1">
    <property type="nucleotide sequence ID" value="NZ_JAFREM010000018.1"/>
</dbReference>
<dbReference type="PANTHER" id="PTHR43711:SF1">
    <property type="entry name" value="HISTIDINE KINASE 1"/>
    <property type="match status" value="1"/>
</dbReference>
<dbReference type="Pfam" id="PF02518">
    <property type="entry name" value="HATPase_c"/>
    <property type="match status" value="1"/>
</dbReference>
<dbReference type="PRINTS" id="PR00344">
    <property type="entry name" value="BCTRLSENSOR"/>
</dbReference>
<dbReference type="PROSITE" id="PS50109">
    <property type="entry name" value="HIS_KIN"/>
    <property type="match status" value="1"/>
</dbReference>
<dbReference type="CDD" id="cd00082">
    <property type="entry name" value="HisKA"/>
    <property type="match status" value="1"/>
</dbReference>
<dbReference type="InterPro" id="IPR003594">
    <property type="entry name" value="HATPase_dom"/>
</dbReference>